<dbReference type="NCBIfam" id="TIGR01931">
    <property type="entry name" value="cysJ"/>
    <property type="match status" value="1"/>
</dbReference>
<keyword evidence="7 12" id="KW-0521">NADP</keyword>
<evidence type="ECO:0000256" key="3">
    <source>
        <dbReference type="ARBA" id="ARBA00022605"/>
    </source>
</evidence>
<accession>A0A0A2TRJ2</accession>
<keyword evidence="3" id="KW-0028">Amino-acid biosynthesis</keyword>
<proteinExistence type="predicted"/>
<dbReference type="RefSeq" id="WP_036821661.1">
    <property type="nucleotide sequence ID" value="NZ_AVBF01000045.1"/>
</dbReference>
<evidence type="ECO:0000313" key="17">
    <source>
        <dbReference type="Proteomes" id="UP000030147"/>
    </source>
</evidence>
<comment type="cofactor">
    <cofactor evidence="12">
        <name>FMN</name>
        <dbReference type="ChEBI" id="CHEBI:58210"/>
    </cofactor>
    <text evidence="12">Binds 1 FMN per subunit.</text>
</comment>
<feature type="binding site" evidence="12">
    <location>
        <begin position="127"/>
        <end position="130"/>
    </location>
    <ligand>
        <name>FMN</name>
        <dbReference type="ChEBI" id="CHEBI:58210"/>
    </ligand>
</feature>
<dbReference type="GO" id="GO:0016651">
    <property type="term" value="F:oxidoreductase activity, acting on NAD(P)H"/>
    <property type="evidence" value="ECO:0007669"/>
    <property type="project" value="UniProtKB-ARBA"/>
</dbReference>
<feature type="compositionally biased region" description="Polar residues" evidence="13">
    <location>
        <begin position="61"/>
        <end position="70"/>
    </location>
</feature>
<dbReference type="InterPro" id="IPR001094">
    <property type="entry name" value="Flavdoxin-like"/>
</dbReference>
<feature type="binding site" evidence="12">
    <location>
        <position position="578"/>
    </location>
    <ligand>
        <name>NADP(+)</name>
        <dbReference type="ChEBI" id="CHEBI:58349"/>
    </ligand>
</feature>
<evidence type="ECO:0000256" key="1">
    <source>
        <dbReference type="ARBA" id="ARBA00012604"/>
    </source>
</evidence>
<dbReference type="InterPro" id="IPR001433">
    <property type="entry name" value="OxRdtase_FAD/NAD-bd"/>
</dbReference>
<dbReference type="Gene3D" id="3.40.50.80">
    <property type="entry name" value="Nucleotide-binding domain of ferredoxin-NADP reductase (FNR) module"/>
    <property type="match status" value="1"/>
</dbReference>
<dbReference type="PROSITE" id="PS51384">
    <property type="entry name" value="FAD_FR"/>
    <property type="match status" value="1"/>
</dbReference>
<reference evidence="16 17" key="1">
    <citation type="journal article" date="2015" name="Stand. Genomic Sci.">
        <title>High quality draft genome sequence of the moderately halophilic bacterium Pontibacillus yanchengensis Y32(T) and comparison among Pontibacillus genomes.</title>
        <authorList>
            <person name="Huang J."/>
            <person name="Qiao Z.X."/>
            <person name="Tang J.W."/>
            <person name="Wang G."/>
        </authorList>
    </citation>
    <scope>NUCLEOTIDE SEQUENCE [LARGE SCALE GENOMIC DNA]</scope>
    <source>
        <strain evidence="16 17">Y32</strain>
    </source>
</reference>
<dbReference type="InterPro" id="IPR017938">
    <property type="entry name" value="Riboflavin_synthase-like_b-brl"/>
</dbReference>
<evidence type="ECO:0000259" key="14">
    <source>
        <dbReference type="PROSITE" id="PS50902"/>
    </source>
</evidence>
<comment type="caution">
    <text evidence="16">The sequence shown here is derived from an EMBL/GenBank/DDBJ whole genome shotgun (WGS) entry which is preliminary data.</text>
</comment>
<dbReference type="Pfam" id="PF00175">
    <property type="entry name" value="NAD_binding_1"/>
    <property type="match status" value="1"/>
</dbReference>
<dbReference type="InterPro" id="IPR001709">
    <property type="entry name" value="Flavoprot_Pyr_Nucl_cyt_Rdtase"/>
</dbReference>
<keyword evidence="8" id="KW-0249">Electron transport</keyword>
<feature type="region of interest" description="Disordered" evidence="13">
    <location>
        <begin position="220"/>
        <end position="243"/>
    </location>
</feature>
<comment type="cofactor">
    <cofactor evidence="12">
        <name>FAD</name>
        <dbReference type="ChEBI" id="CHEBI:57692"/>
    </cofactor>
    <text evidence="12">Binds 1 FAD per subunit.</text>
</comment>
<dbReference type="PANTHER" id="PTHR19384:SF128">
    <property type="entry name" value="NADPH OXIDOREDUCTASE A"/>
    <property type="match status" value="1"/>
</dbReference>
<dbReference type="EMBL" id="AVBF01000045">
    <property type="protein sequence ID" value="KGP71850.1"/>
    <property type="molecule type" value="Genomic_DNA"/>
</dbReference>
<feature type="domain" description="Flavodoxin-like" evidence="14">
    <location>
        <begin position="74"/>
        <end position="212"/>
    </location>
</feature>
<feature type="binding site" evidence="12">
    <location>
        <begin position="436"/>
        <end position="439"/>
    </location>
    <ligand>
        <name>FAD</name>
        <dbReference type="ChEBI" id="CHEBI:57692"/>
    </ligand>
</feature>
<feature type="binding site" evidence="12">
    <location>
        <begin position="542"/>
        <end position="546"/>
    </location>
    <ligand>
        <name>NADP(+)</name>
        <dbReference type="ChEBI" id="CHEBI:58349"/>
    </ligand>
</feature>
<dbReference type="InterPro" id="IPR023173">
    <property type="entry name" value="NADPH_Cyt_P450_Rdtase_alpha"/>
</dbReference>
<evidence type="ECO:0000256" key="8">
    <source>
        <dbReference type="ARBA" id="ARBA00022982"/>
    </source>
</evidence>
<dbReference type="InterPro" id="IPR029039">
    <property type="entry name" value="Flavoprotein-like_sf"/>
</dbReference>
<dbReference type="PROSITE" id="PS50902">
    <property type="entry name" value="FLAVODOXIN_LIKE"/>
    <property type="match status" value="1"/>
</dbReference>
<feature type="binding site" evidence="12">
    <location>
        <begin position="403"/>
        <end position="406"/>
    </location>
    <ligand>
        <name>FAD</name>
        <dbReference type="ChEBI" id="CHEBI:57692"/>
    </ligand>
</feature>
<feature type="binding site" evidence="12">
    <location>
        <begin position="421"/>
        <end position="423"/>
    </location>
    <ligand>
        <name>FAD</name>
        <dbReference type="ChEBI" id="CHEBI:57692"/>
    </ligand>
</feature>
<feature type="compositionally biased region" description="Polar residues" evidence="13">
    <location>
        <begin position="220"/>
        <end position="230"/>
    </location>
</feature>
<dbReference type="CDD" id="cd06199">
    <property type="entry name" value="SiR"/>
    <property type="match status" value="1"/>
</dbReference>
<dbReference type="GO" id="GO:0010181">
    <property type="term" value="F:FMN binding"/>
    <property type="evidence" value="ECO:0007669"/>
    <property type="project" value="InterPro"/>
</dbReference>
<evidence type="ECO:0000256" key="5">
    <source>
        <dbReference type="ARBA" id="ARBA00022643"/>
    </source>
</evidence>
<evidence type="ECO:0000256" key="2">
    <source>
        <dbReference type="ARBA" id="ARBA00022448"/>
    </source>
</evidence>
<dbReference type="PANTHER" id="PTHR19384">
    <property type="entry name" value="NITRIC OXIDE SYNTHASE-RELATED"/>
    <property type="match status" value="1"/>
</dbReference>
<dbReference type="Gene3D" id="2.40.30.10">
    <property type="entry name" value="Translation factors"/>
    <property type="match status" value="1"/>
</dbReference>
<feature type="region of interest" description="Disordered" evidence="13">
    <location>
        <begin position="45"/>
        <end position="70"/>
    </location>
</feature>
<keyword evidence="5 12" id="KW-0288">FMN</keyword>
<protein>
    <recommendedName>
        <fullName evidence="1">assimilatory sulfite reductase (NADPH)</fullName>
        <ecNumber evidence="1">1.8.1.2</ecNumber>
    </recommendedName>
</protein>
<dbReference type="InterPro" id="IPR017927">
    <property type="entry name" value="FAD-bd_FR_type"/>
</dbReference>
<feature type="binding site" evidence="12">
    <location>
        <begin position="536"/>
        <end position="537"/>
    </location>
    <ligand>
        <name>NADP(+)</name>
        <dbReference type="ChEBI" id="CHEBI:58349"/>
    </ligand>
</feature>
<dbReference type="GO" id="GO:0004783">
    <property type="term" value="F:sulfite reductase (NADPH) activity"/>
    <property type="evidence" value="ECO:0007669"/>
    <property type="project" value="UniProtKB-EC"/>
</dbReference>
<dbReference type="Pfam" id="PF00258">
    <property type="entry name" value="Flavodoxin_1"/>
    <property type="match status" value="1"/>
</dbReference>
<dbReference type="InterPro" id="IPR003097">
    <property type="entry name" value="CysJ-like_FAD-binding"/>
</dbReference>
<keyword evidence="2" id="KW-0813">Transport</keyword>
<evidence type="ECO:0000256" key="12">
    <source>
        <dbReference type="PIRSR" id="PIRSR000207-1"/>
    </source>
</evidence>
<dbReference type="InterPro" id="IPR008254">
    <property type="entry name" value="Flavodoxin/NO_synth"/>
</dbReference>
<dbReference type="FunFam" id="3.40.50.80:FF:000001">
    <property type="entry name" value="NADPH--cytochrome P450 reductase 1"/>
    <property type="match status" value="1"/>
</dbReference>
<dbReference type="PIRSF" id="PIRSF000207">
    <property type="entry name" value="SiR-FP_CysJ"/>
    <property type="match status" value="1"/>
</dbReference>
<evidence type="ECO:0000256" key="4">
    <source>
        <dbReference type="ARBA" id="ARBA00022630"/>
    </source>
</evidence>
<name>A0A0A2TRJ2_9BACI</name>
<feature type="domain" description="FAD-binding FR-type" evidence="15">
    <location>
        <begin position="246"/>
        <end position="465"/>
    </location>
</feature>
<dbReference type="Gene3D" id="1.20.990.10">
    <property type="entry name" value="NADPH-cytochrome p450 Reductase, Chain A, domain 3"/>
    <property type="match status" value="1"/>
</dbReference>
<keyword evidence="17" id="KW-1185">Reference proteome</keyword>
<evidence type="ECO:0000256" key="9">
    <source>
        <dbReference type="ARBA" id="ARBA00023002"/>
    </source>
</evidence>
<feature type="binding site" evidence="12">
    <location>
        <position position="616"/>
    </location>
    <ligand>
        <name>FAD</name>
        <dbReference type="ChEBI" id="CHEBI:57692"/>
    </ligand>
</feature>
<dbReference type="InterPro" id="IPR010199">
    <property type="entry name" value="CysJ"/>
</dbReference>
<dbReference type="EC" id="1.8.1.2" evidence="1"/>
<gene>
    <name evidence="16" type="ORF">N782_15955</name>
</gene>
<keyword evidence="6 12" id="KW-0274">FAD</keyword>
<feature type="binding site" evidence="12">
    <location>
        <begin position="163"/>
        <end position="172"/>
    </location>
    <ligand>
        <name>FMN</name>
        <dbReference type="ChEBI" id="CHEBI:58210"/>
    </ligand>
</feature>
<dbReference type="SUPFAM" id="SSF63380">
    <property type="entry name" value="Riboflavin synthase domain-like"/>
    <property type="match status" value="1"/>
</dbReference>
<keyword evidence="10" id="KW-0198">Cysteine biosynthesis</keyword>
<dbReference type="PRINTS" id="PR00369">
    <property type="entry name" value="FLAVODOXIN"/>
</dbReference>
<dbReference type="SUPFAM" id="SSF52218">
    <property type="entry name" value="Flavoproteins"/>
    <property type="match status" value="1"/>
</dbReference>
<dbReference type="eggNOG" id="COG0369">
    <property type="taxonomic scope" value="Bacteria"/>
</dbReference>
<keyword evidence="9" id="KW-0560">Oxidoreductase</keyword>
<evidence type="ECO:0000259" key="15">
    <source>
        <dbReference type="PROSITE" id="PS51384"/>
    </source>
</evidence>
<dbReference type="AlphaFoldDB" id="A0A0A2TRJ2"/>
<feature type="binding site" evidence="12">
    <location>
        <position position="336"/>
    </location>
    <ligand>
        <name>FAD</name>
        <dbReference type="ChEBI" id="CHEBI:57692"/>
    </ligand>
</feature>
<dbReference type="Gene3D" id="3.40.50.360">
    <property type="match status" value="1"/>
</dbReference>
<feature type="binding site" evidence="12">
    <location>
        <position position="427"/>
    </location>
    <ligand>
        <name>FAD</name>
        <dbReference type="ChEBI" id="CHEBI:57692"/>
    </ligand>
</feature>
<evidence type="ECO:0000256" key="6">
    <source>
        <dbReference type="ARBA" id="ARBA00022827"/>
    </source>
</evidence>
<keyword evidence="4" id="KW-0285">Flavoprotein</keyword>
<dbReference type="InterPro" id="IPR039261">
    <property type="entry name" value="FNR_nucleotide-bd"/>
</dbReference>
<dbReference type="GO" id="GO:0019344">
    <property type="term" value="P:cysteine biosynthetic process"/>
    <property type="evidence" value="ECO:0007669"/>
    <property type="project" value="UniProtKB-KW"/>
</dbReference>
<evidence type="ECO:0000256" key="13">
    <source>
        <dbReference type="SAM" id="MobiDB-lite"/>
    </source>
</evidence>
<feature type="binding site" evidence="12">
    <location>
        <begin position="80"/>
        <end position="85"/>
    </location>
    <ligand>
        <name>FMN</name>
        <dbReference type="ChEBI" id="CHEBI:58210"/>
    </ligand>
</feature>
<evidence type="ECO:0000256" key="10">
    <source>
        <dbReference type="ARBA" id="ARBA00023192"/>
    </source>
</evidence>
<sequence length="616" mass="69597">MHFQVTNSPFSEEQVQLLNQLFPTLTESQKLWLSGYLAAGHSTEAPPANAPVAQGAAESQAIPQQPSQTPAREVTVLYGSQTGNAQTLAEEFTQKLQEKNLEVTVTSLDDFKPKNIKKVQDLLILTSTHGEGEPPDNALTFYEFLYSKRAPELENLRFSILSLGDTSYEFFCQTGKDFDQRLEELGGTRLYPRVDCDLDFEEPADEWFEGVLNELVQSKQSNTEVGSSEGISPAPSNPSESVYSKKNPFRAEILENLNLNGRGSNKETRHLELDLEGSQLSFEPGDAVGIYPENDPVLVDNLIVEMNWNPEELITVSKDGEQQVLRDALTSTYEITNITKPLLEKLAQLTNHEELHSLLESDKNEELKAYIYGRDLIDLAREFGPWNVSANDFVQNLRKLPPRLYSIASSLTANPDEVHLTIGALRYDAHGRARTGVCSGQCAERLQPGDSLPIYIQKNANFKLPETLDTPVIMIGAGTGVAPYRAFLEEWEENDAEGDTWLFFGEQHFVTDFLYQIEWQKWLKEGILTKMDVAFSRDTEEKVYVQHRMLEKGKELYQWIQAGAYVYVCGDEKYMAKDVNSALLTIFEREGGMSEAEAEAYLADMRNQKRYQRDVY</sequence>
<evidence type="ECO:0000256" key="11">
    <source>
        <dbReference type="ARBA" id="ARBA00052219"/>
    </source>
</evidence>
<dbReference type="STRING" id="1385514.N782_15955"/>
<dbReference type="GO" id="GO:0005829">
    <property type="term" value="C:cytosol"/>
    <property type="evidence" value="ECO:0007669"/>
    <property type="project" value="TreeGrafter"/>
</dbReference>
<dbReference type="Proteomes" id="UP000030147">
    <property type="component" value="Unassembled WGS sequence"/>
</dbReference>
<evidence type="ECO:0000256" key="7">
    <source>
        <dbReference type="ARBA" id="ARBA00022857"/>
    </source>
</evidence>
<dbReference type="SUPFAM" id="SSF52343">
    <property type="entry name" value="Ferredoxin reductase-like, C-terminal NADP-linked domain"/>
    <property type="match status" value="1"/>
</dbReference>
<dbReference type="PRINTS" id="PR00371">
    <property type="entry name" value="FPNCR"/>
</dbReference>
<dbReference type="Pfam" id="PF00667">
    <property type="entry name" value="FAD_binding_1"/>
    <property type="match status" value="1"/>
</dbReference>
<evidence type="ECO:0000313" key="16">
    <source>
        <dbReference type="EMBL" id="KGP71850.1"/>
    </source>
</evidence>
<dbReference type="GO" id="GO:0050660">
    <property type="term" value="F:flavin adenine dinucleotide binding"/>
    <property type="evidence" value="ECO:0007669"/>
    <property type="project" value="InterPro"/>
</dbReference>
<organism evidence="16 17">
    <name type="scientific">Pontibacillus yanchengensis Y32</name>
    <dbReference type="NCBI Taxonomy" id="1385514"/>
    <lineage>
        <taxon>Bacteria</taxon>
        <taxon>Bacillati</taxon>
        <taxon>Bacillota</taxon>
        <taxon>Bacilli</taxon>
        <taxon>Bacillales</taxon>
        <taxon>Bacillaceae</taxon>
        <taxon>Pontibacillus</taxon>
    </lineage>
</organism>
<comment type="catalytic activity">
    <reaction evidence="11">
        <text>hydrogen sulfide + 3 NADP(+) + 3 H2O = sulfite + 3 NADPH + 4 H(+)</text>
        <dbReference type="Rhea" id="RHEA:13801"/>
        <dbReference type="ChEBI" id="CHEBI:15377"/>
        <dbReference type="ChEBI" id="CHEBI:15378"/>
        <dbReference type="ChEBI" id="CHEBI:17359"/>
        <dbReference type="ChEBI" id="CHEBI:29919"/>
        <dbReference type="ChEBI" id="CHEBI:57783"/>
        <dbReference type="ChEBI" id="CHEBI:58349"/>
        <dbReference type="EC" id="1.8.1.2"/>
    </reaction>
</comment>
<dbReference type="OrthoDB" id="9789468at2"/>